<dbReference type="RefSeq" id="WP_273742885.1">
    <property type="nucleotide sequence ID" value="NZ_CP117466.1"/>
</dbReference>
<dbReference type="PANTHER" id="PTHR47771">
    <property type="entry name" value="LD27203P-RELATED"/>
    <property type="match status" value="1"/>
</dbReference>
<dbReference type="EMBL" id="CP117466">
    <property type="protein sequence ID" value="WDA11679.1"/>
    <property type="molecule type" value="Genomic_DNA"/>
</dbReference>
<dbReference type="PANTHER" id="PTHR47771:SF14">
    <property type="entry name" value="RH73259P"/>
    <property type="match status" value="1"/>
</dbReference>
<sequence length="1062" mass="117700">MPTAEIAARLGVINGETARPFINAFKQAWSWQADRGGAQWDQLVAAGHMTPGGQLISIPPGSGGFRTRLFHNMPAEAGGSGRQRLRWDGTCTIDLHGARNITRVSPNEIQFDFTANGASWIDLIVRTIEPAGGPIENISLVHQDDWADADQGKIFRRQYLTEVAPYHALRFDEWIGILTSENQGGLRITDWASRALPTDEIFHRFVPYEWMAALCREVDADMWLCLPTAATDDHMHQCAALIRDLMPAPRQVYVEYSTKTWDFSGTPQAHYCAARGREAFGTSTGSEFRNWYGLRSVQMAQIWRRVWGGDERLHTVVQHQADWVGGEADILLAPLWRDRSGTQGLPVYVAPHSVIDMLTVHAQIDGGMAYGGRASQLEGWRTSLSQGAAFDRIRDQLLTGNAWGADRTVRSLVLKWRHYRSEASKYGMELSAYEVGNHMNGVGGSTALRSFIHAFSVSPQMGEVYAATFAALDAAGFNGPLCMSVECRMPDQNIMHGLQRWLGDRNPAWAAVRALIEDAPVTVPKPVPVPVPEPVPVPTPVPDREPIPTPAPVPEPIPTPVPVPVDPTPEEPDMSARQKLIELLSVLQSTTADLQTYLAADPVATPPDVVPPVIFPVSPPVAAPAGPIWDQYKQPVLSIPPEITVPAGAADIYIPVSVDQCDRNSFMAYVDRLVNLTGGSINVGSADSQRAKFAGMDVVYHWSPGDDVLHWIKITPRDRHADGQAFQITIRVKGLGDKQKGRTVKVRFSSAVPTQVITQPFHRPLRRLDLSRATRKNMFDPATLTYNPTGDGGEWMSALSHGRSQDGNQETGLYADASIAGADNPISYDAAEKAIRLHSVGYASRVEWDKRNWSYQAAVLQGLHRDDVCGVEGVWRIEAKIPVRRYSWPAFWLVNRSKASAGFYYSQWPGEIDILEKFNHAWGAADTPYTSSFAQHFGPINEWQNKKGAFGNDFEVDQYGSPRTPLDEVYTSWAVHVTYDPVDTTKSEVTFFVNDREVGCQILHARHQDLARKIEFYPIFNVAVKTPSGYTPERYNTDDGRGRTGDMLVRDVAYYPTGAQFA</sequence>
<evidence type="ECO:0000313" key="2">
    <source>
        <dbReference type="EMBL" id="WDA11679.1"/>
    </source>
</evidence>
<evidence type="ECO:0000313" key="3">
    <source>
        <dbReference type="Proteomes" id="UP001216899"/>
    </source>
</evidence>
<protein>
    <recommendedName>
        <fullName evidence="4">GH16 domain-containing protein</fullName>
    </recommendedName>
</protein>
<gene>
    <name evidence="2" type="ORF">PRL19_10255</name>
</gene>
<evidence type="ECO:0008006" key="4">
    <source>
        <dbReference type="Google" id="ProtNLM"/>
    </source>
</evidence>
<keyword evidence="3" id="KW-1185">Reference proteome</keyword>
<dbReference type="Gene3D" id="2.60.120.200">
    <property type="match status" value="1"/>
</dbReference>
<organism evidence="2 3">
    <name type="scientific">Paracoccus marcusii</name>
    <dbReference type="NCBI Taxonomy" id="59779"/>
    <lineage>
        <taxon>Bacteria</taxon>
        <taxon>Pseudomonadati</taxon>
        <taxon>Pseudomonadota</taxon>
        <taxon>Alphaproteobacteria</taxon>
        <taxon>Rhodobacterales</taxon>
        <taxon>Paracoccaceae</taxon>
        <taxon>Paracoccus</taxon>
    </lineage>
</organism>
<name>A0ABY7US34_9RHOB</name>
<dbReference type="Proteomes" id="UP001216899">
    <property type="component" value="Chromosome"/>
</dbReference>
<dbReference type="SUPFAM" id="SSF49899">
    <property type="entry name" value="Concanavalin A-like lectins/glucanases"/>
    <property type="match status" value="1"/>
</dbReference>
<feature type="region of interest" description="Disordered" evidence="1">
    <location>
        <begin position="535"/>
        <end position="561"/>
    </location>
</feature>
<evidence type="ECO:0000256" key="1">
    <source>
        <dbReference type="SAM" id="MobiDB-lite"/>
    </source>
</evidence>
<dbReference type="InterPro" id="IPR013320">
    <property type="entry name" value="ConA-like_dom_sf"/>
</dbReference>
<proteinExistence type="predicted"/>
<reference evidence="2 3" key="1">
    <citation type="submission" date="2023-02" db="EMBL/GenBank/DDBJ databases">
        <title>Whole genome sequenc of Paracoccus marcusii MBLB0836.</title>
        <authorList>
            <person name="Seo M.-J."/>
            <person name="Cho E.-S."/>
            <person name="Hwang C.Y."/>
        </authorList>
    </citation>
    <scope>NUCLEOTIDE SEQUENCE [LARGE SCALE GENOMIC DNA]</scope>
    <source>
        <strain evidence="2 3">MBLB0836</strain>
    </source>
</reference>
<accession>A0ABY7US34</accession>